<dbReference type="Proteomes" id="UP000233786">
    <property type="component" value="Unassembled WGS sequence"/>
</dbReference>
<dbReference type="OrthoDB" id="4396284at2"/>
<organism evidence="1 2">
    <name type="scientific">Saccharopolyspora spinosa</name>
    <dbReference type="NCBI Taxonomy" id="60894"/>
    <lineage>
        <taxon>Bacteria</taxon>
        <taxon>Bacillati</taxon>
        <taxon>Actinomycetota</taxon>
        <taxon>Actinomycetes</taxon>
        <taxon>Pseudonocardiales</taxon>
        <taxon>Pseudonocardiaceae</taxon>
        <taxon>Saccharopolyspora</taxon>
    </lineage>
</organism>
<dbReference type="RefSeq" id="WP_010696159.1">
    <property type="nucleotide sequence ID" value="NZ_CP061007.1"/>
</dbReference>
<evidence type="ECO:0000313" key="2">
    <source>
        <dbReference type="Proteomes" id="UP000233786"/>
    </source>
</evidence>
<reference evidence="1" key="1">
    <citation type="submission" date="2017-12" db="EMBL/GenBank/DDBJ databases">
        <title>Sequencing the genomes of 1000 Actinobacteria strains.</title>
        <authorList>
            <person name="Klenk H.-P."/>
        </authorList>
    </citation>
    <scope>NUCLEOTIDE SEQUENCE [LARGE SCALE GENOMIC DNA]</scope>
    <source>
        <strain evidence="1">DSM 44228</strain>
    </source>
</reference>
<evidence type="ECO:0008006" key="3">
    <source>
        <dbReference type="Google" id="ProtNLM"/>
    </source>
</evidence>
<dbReference type="AlphaFoldDB" id="A0A2N3Y036"/>
<dbReference type="STRING" id="994479.GCA_000194155_03193"/>
<name>A0A2N3Y036_SACSN</name>
<evidence type="ECO:0000313" key="1">
    <source>
        <dbReference type="EMBL" id="PKW16221.1"/>
    </source>
</evidence>
<gene>
    <name evidence="1" type="ORF">A8926_4032</name>
</gene>
<sequence length="547" mass="59657">MRVISDCAQIAREFGFHPIKQLLTPGIRMDGPKMVAPVIADRNGERFLLAREQETGNLRAHGVPAERTRFFERYVSFDNMVNGSSAAESLADAVAGLGGSDPIIVGGDLPYGRYLQLHERFGDQLHLEASAQRGPVVLYRLAVRDVHDRFARLRSGGAEAAARVLRDRPHLRGLVDEIDRAPADTRFELLAGKVNADAVLSAAPPNVGELTGLAARAGLAVLWVRAAEHVYCVAPADDYTLPGEVVGTYASVPAAVRAVVDGGRLAIEEQWLDTSVALTLQDAGFAVVPASLELSLWREERDSTDLAFMVIAAQASRYCIEGALQHAQRALDEGIALTERDVYRRYLELIPQFRAEFGIPFAIAPYFANCHTADRTTYPAIPTEHPLTEATTTLKFDAGLKIAVDGVVMATSDIARSLVRSPGGQAAYRIFTDVIRNGIIPNLRPGSVCEKVHHDCVELVLAHEAELVESGLMPAGIDLHAEYGRRNVGHLMGKQESFLTELRPGHTYVLSEGSFGACEIQWPYRDHSIAAEDLWYVGRDATYAISS</sequence>
<proteinExistence type="predicted"/>
<comment type="caution">
    <text evidence="1">The sequence shown here is derived from an EMBL/GenBank/DDBJ whole genome shotgun (WGS) entry which is preliminary data.</text>
</comment>
<accession>A0A2N3Y036</accession>
<dbReference type="InterPro" id="IPR036005">
    <property type="entry name" value="Creatinase/aminopeptidase-like"/>
</dbReference>
<protein>
    <recommendedName>
        <fullName evidence="3">Xaa-Pro aminopeptidase</fullName>
    </recommendedName>
</protein>
<keyword evidence="2" id="KW-1185">Reference proteome</keyword>
<dbReference type="EMBL" id="PJNB01000001">
    <property type="protein sequence ID" value="PKW16221.1"/>
    <property type="molecule type" value="Genomic_DNA"/>
</dbReference>
<dbReference type="Gene3D" id="3.90.230.10">
    <property type="entry name" value="Creatinase/methionine aminopeptidase superfamily"/>
    <property type="match status" value="1"/>
</dbReference>
<dbReference type="SUPFAM" id="SSF55920">
    <property type="entry name" value="Creatinase/aminopeptidase"/>
    <property type="match status" value="1"/>
</dbReference>